<reference evidence="1 2" key="1">
    <citation type="submission" date="2019-02" db="EMBL/GenBank/DDBJ databases">
        <title>Pedobacter sp. nov., a novel speices isolated from soil of pinguins habitat in Antarcitica.</title>
        <authorList>
            <person name="He R.-H."/>
        </authorList>
    </citation>
    <scope>NUCLEOTIDE SEQUENCE [LARGE SCALE GENOMIC DNA]</scope>
    <source>
        <strain evidence="1 2">E01020</strain>
    </source>
</reference>
<name>A0A4R5MIU2_9SPHI</name>
<gene>
    <name evidence="1" type="ORF">EZJ43_12890</name>
</gene>
<dbReference type="EMBL" id="SJCY01000009">
    <property type="protein sequence ID" value="TDG35514.1"/>
    <property type="molecule type" value="Genomic_DNA"/>
</dbReference>
<organism evidence="1 2">
    <name type="scientific">Pedobacter changchengzhani</name>
    <dbReference type="NCBI Taxonomy" id="2529274"/>
    <lineage>
        <taxon>Bacteria</taxon>
        <taxon>Pseudomonadati</taxon>
        <taxon>Bacteroidota</taxon>
        <taxon>Sphingobacteriia</taxon>
        <taxon>Sphingobacteriales</taxon>
        <taxon>Sphingobacteriaceae</taxon>
        <taxon>Pedobacter</taxon>
    </lineage>
</organism>
<evidence type="ECO:0000313" key="2">
    <source>
        <dbReference type="Proteomes" id="UP000295668"/>
    </source>
</evidence>
<dbReference type="AlphaFoldDB" id="A0A4R5MIU2"/>
<comment type="caution">
    <text evidence="1">The sequence shown here is derived from an EMBL/GenBank/DDBJ whole genome shotgun (WGS) entry which is preliminary data.</text>
</comment>
<keyword evidence="2" id="KW-1185">Reference proteome</keyword>
<dbReference type="SUPFAM" id="SSF48452">
    <property type="entry name" value="TPR-like"/>
    <property type="match status" value="1"/>
</dbReference>
<dbReference type="InterPro" id="IPR011990">
    <property type="entry name" value="TPR-like_helical_dom_sf"/>
</dbReference>
<proteinExistence type="predicted"/>
<evidence type="ECO:0000313" key="1">
    <source>
        <dbReference type="EMBL" id="TDG35514.1"/>
    </source>
</evidence>
<dbReference type="Proteomes" id="UP000295668">
    <property type="component" value="Unassembled WGS sequence"/>
</dbReference>
<sequence length="430" mass="49356">MAKSGKIVQLHQKPENYIKSRARELQIGKCYINADWEEAGIANVIVSREHTNGNFTLGVYLIDFKCLGIKDAYFKFNLSADDFDKLVDLIGGVEIDYIKAHNMVYGAEAFANDCGFKPHKDWAIAQFVLEEDDEKIPIIEIEFGEDGKPAYYVGPNDTPAKIKQILATLDKTMGRENYLFYYDEDDDVFDDELIFPDDDFDKILDGKKLPNLMQLYFILLEGYDRQVKPKVAINLDEDLVGEILEEMVVGNFYTINNDLEAEISKCVDLHEAIFDEKCADSIVEINKLLIKNPNNPYFYIELFLQYKHAQFNSKAKEIAKQGMLLFPDFLYFRFLVAHAEMVDGDIEKGFKLLNSNYYLNQAFPQRTTFSEGELMFFYASICEYFLEKGDIDSAIACGNILIDDVNQYACNELAIIGICKAMKDKIEKFK</sequence>
<protein>
    <submittedName>
        <fullName evidence="1">Uncharacterized protein</fullName>
    </submittedName>
</protein>
<accession>A0A4R5MIU2</accession>
<dbReference type="OrthoDB" id="622109at2"/>
<dbReference type="RefSeq" id="WP_133263129.1">
    <property type="nucleotide sequence ID" value="NZ_SJCY01000009.1"/>
</dbReference>